<name>A0A7U7EM71_9GAMM</name>
<dbReference type="Proteomes" id="UP000583387">
    <property type="component" value="Unassembled WGS sequence"/>
</dbReference>
<gene>
    <name evidence="5" type="primary">rhaS_4</name>
    <name evidence="5" type="ORF">PSEWESI4_01704</name>
</gene>
<dbReference type="InterPro" id="IPR009057">
    <property type="entry name" value="Homeodomain-like_sf"/>
</dbReference>
<feature type="domain" description="HTH araC/xylS-type" evidence="4">
    <location>
        <begin position="48"/>
        <end position="146"/>
    </location>
</feature>
<dbReference type="EMBL" id="CAJFCI010000035">
    <property type="protein sequence ID" value="CAD5107431.1"/>
    <property type="molecule type" value="Genomic_DNA"/>
</dbReference>
<dbReference type="AlphaFoldDB" id="A0A7U7EM71"/>
<protein>
    <submittedName>
        <fullName evidence="5">HTH-type transcriptional activator RhaS</fullName>
    </submittedName>
</protein>
<dbReference type="Gene3D" id="1.10.10.60">
    <property type="entry name" value="Homeodomain-like"/>
    <property type="match status" value="2"/>
</dbReference>
<dbReference type="PANTHER" id="PTHR43280:SF28">
    <property type="entry name" value="HTH-TYPE TRANSCRIPTIONAL ACTIVATOR RHAS"/>
    <property type="match status" value="1"/>
</dbReference>
<keyword evidence="1" id="KW-0805">Transcription regulation</keyword>
<evidence type="ECO:0000313" key="5">
    <source>
        <dbReference type="EMBL" id="CAD5107431.1"/>
    </source>
</evidence>
<evidence type="ECO:0000256" key="3">
    <source>
        <dbReference type="ARBA" id="ARBA00023163"/>
    </source>
</evidence>
<dbReference type="SUPFAM" id="SSF46689">
    <property type="entry name" value="Homeodomain-like"/>
    <property type="match status" value="2"/>
</dbReference>
<keyword evidence="3" id="KW-0804">Transcription</keyword>
<evidence type="ECO:0000256" key="2">
    <source>
        <dbReference type="ARBA" id="ARBA00023125"/>
    </source>
</evidence>
<evidence type="ECO:0000313" key="6">
    <source>
        <dbReference type="Proteomes" id="UP000583387"/>
    </source>
</evidence>
<organism evidence="5 6">
    <name type="scientific">Zestomonas carbonaria</name>
    <dbReference type="NCBI Taxonomy" id="2762745"/>
    <lineage>
        <taxon>Bacteria</taxon>
        <taxon>Pseudomonadati</taxon>
        <taxon>Pseudomonadota</taxon>
        <taxon>Gammaproteobacteria</taxon>
        <taxon>Pseudomonadales</taxon>
        <taxon>Pseudomonadaceae</taxon>
        <taxon>Zestomonas</taxon>
    </lineage>
</organism>
<accession>A0A7U7EM71</accession>
<dbReference type="PRINTS" id="PR00032">
    <property type="entry name" value="HTHARAC"/>
</dbReference>
<sequence length="151" mass="17363">MLEVVRHIAGEELISAVQEVLSCDKLREALDVSVVAIDLDPTLPEALKLALELMHNNIEEPVDVGEISRYVGISKRHLERLFCRHVKATPPRYYMELRLTRARQLLQQANKSLTEVSVACGFKTLSHFHRCFRQLFGMGPREFRESNRYTA</sequence>
<comment type="caution">
    <text evidence="5">The sequence shown here is derived from an EMBL/GenBank/DDBJ whole genome shotgun (WGS) entry which is preliminary data.</text>
</comment>
<keyword evidence="6" id="KW-1185">Reference proteome</keyword>
<dbReference type="SMART" id="SM00342">
    <property type="entry name" value="HTH_ARAC"/>
    <property type="match status" value="1"/>
</dbReference>
<dbReference type="GO" id="GO:0043565">
    <property type="term" value="F:sequence-specific DNA binding"/>
    <property type="evidence" value="ECO:0007669"/>
    <property type="project" value="InterPro"/>
</dbReference>
<dbReference type="InterPro" id="IPR018060">
    <property type="entry name" value="HTH_AraC"/>
</dbReference>
<dbReference type="Pfam" id="PF12833">
    <property type="entry name" value="HTH_18"/>
    <property type="match status" value="1"/>
</dbReference>
<evidence type="ECO:0000256" key="1">
    <source>
        <dbReference type="ARBA" id="ARBA00023015"/>
    </source>
</evidence>
<proteinExistence type="predicted"/>
<keyword evidence="2" id="KW-0238">DNA-binding</keyword>
<evidence type="ECO:0000259" key="4">
    <source>
        <dbReference type="PROSITE" id="PS01124"/>
    </source>
</evidence>
<dbReference type="InterPro" id="IPR020449">
    <property type="entry name" value="Tscrpt_reg_AraC-type_HTH"/>
</dbReference>
<dbReference type="PROSITE" id="PS01124">
    <property type="entry name" value="HTH_ARAC_FAMILY_2"/>
    <property type="match status" value="1"/>
</dbReference>
<dbReference type="PANTHER" id="PTHR43280">
    <property type="entry name" value="ARAC-FAMILY TRANSCRIPTIONAL REGULATOR"/>
    <property type="match status" value="1"/>
</dbReference>
<reference evidence="5 6" key="1">
    <citation type="submission" date="2020-08" db="EMBL/GenBank/DDBJ databases">
        <authorList>
            <person name="Criscuolo A."/>
        </authorList>
    </citation>
    <scope>NUCLEOTIDE SEQUENCE [LARGE SCALE GENOMIC DNA]</scope>
    <source>
        <strain evidence="5">CIP111764</strain>
    </source>
</reference>
<dbReference type="GO" id="GO:0003700">
    <property type="term" value="F:DNA-binding transcription factor activity"/>
    <property type="evidence" value="ECO:0007669"/>
    <property type="project" value="InterPro"/>
</dbReference>